<name>A0A401USE7_9CLOT</name>
<evidence type="ECO:0000313" key="2">
    <source>
        <dbReference type="EMBL" id="GCD12482.1"/>
    </source>
</evidence>
<dbReference type="GO" id="GO:0022857">
    <property type="term" value="F:transmembrane transporter activity"/>
    <property type="evidence" value="ECO:0007669"/>
    <property type="project" value="InterPro"/>
</dbReference>
<dbReference type="PROSITE" id="PS51257">
    <property type="entry name" value="PROKAR_LIPOPROTEIN"/>
    <property type="match status" value="1"/>
</dbReference>
<accession>A0A401USE7</accession>
<protein>
    <recommendedName>
        <fullName evidence="1">ABC-type glycine betaine transport system substrate-binding domain-containing protein</fullName>
    </recommendedName>
</protein>
<dbReference type="RefSeq" id="WP_233439890.1">
    <property type="nucleotide sequence ID" value="NZ_BHYK01000034.1"/>
</dbReference>
<dbReference type="Pfam" id="PF04069">
    <property type="entry name" value="OpuAC"/>
    <property type="match status" value="1"/>
</dbReference>
<dbReference type="EMBL" id="BHYK01000034">
    <property type="protein sequence ID" value="GCD12482.1"/>
    <property type="molecule type" value="Genomic_DNA"/>
</dbReference>
<sequence>MNKKILVSALALIMLVSLVGCGSKTKKVVVASKPMTEQYILAEMITALIEGNTDIKVEKKLGIGGGTSNIQPAMIKGEIDIYPEYTGTGWLFVLKKDLIRDPLKLYEEVKKEYKAKYDIKWLGLYGFNDTYALAIKKSVADKLNINTYSDLASKSDSLKFGAEPDFYEREDGYKGLQKEYNFKFKEKRELDIGLKYEAINSDNVDVINAFSTDALLKKYDMKVIVDDKNFFPSYFASTLIREETLKKYPELENVLNKLQGKINDKEMIQMNYLVESEKKDPKDVAVEFLKGKGLLK</sequence>
<evidence type="ECO:0000259" key="1">
    <source>
        <dbReference type="Pfam" id="PF04069"/>
    </source>
</evidence>
<dbReference type="GO" id="GO:0043190">
    <property type="term" value="C:ATP-binding cassette (ABC) transporter complex"/>
    <property type="evidence" value="ECO:0007669"/>
    <property type="project" value="InterPro"/>
</dbReference>
<keyword evidence="3" id="KW-1185">Reference proteome</keyword>
<gene>
    <name evidence="2" type="ORF">Ctaglu_41050</name>
</gene>
<dbReference type="Gene3D" id="3.40.190.10">
    <property type="entry name" value="Periplasmic binding protein-like II"/>
    <property type="match status" value="1"/>
</dbReference>
<evidence type="ECO:0000313" key="3">
    <source>
        <dbReference type="Proteomes" id="UP000287872"/>
    </source>
</evidence>
<dbReference type="InterPro" id="IPR007210">
    <property type="entry name" value="ABC_Gly_betaine_transp_sub-bd"/>
</dbReference>
<feature type="domain" description="ABC-type glycine betaine transport system substrate-binding" evidence="1">
    <location>
        <begin position="26"/>
        <end position="290"/>
    </location>
</feature>
<organism evidence="2 3">
    <name type="scientific">Clostridium tagluense</name>
    <dbReference type="NCBI Taxonomy" id="360422"/>
    <lineage>
        <taxon>Bacteria</taxon>
        <taxon>Bacillati</taxon>
        <taxon>Bacillota</taxon>
        <taxon>Clostridia</taxon>
        <taxon>Eubacteriales</taxon>
        <taxon>Clostridiaceae</taxon>
        <taxon>Clostridium</taxon>
    </lineage>
</organism>
<dbReference type="Gene3D" id="3.40.190.120">
    <property type="entry name" value="Osmoprotection protein (prox), domain 2"/>
    <property type="match status" value="1"/>
</dbReference>
<reference evidence="2 3" key="1">
    <citation type="submission" date="2018-11" db="EMBL/GenBank/DDBJ databases">
        <title>Genome sequencing and assembly of Clostridium tagluense strain A121.</title>
        <authorList>
            <person name="Murakami T."/>
            <person name="Segawa T."/>
            <person name="Shcherbakova V.A."/>
            <person name="Mori H."/>
            <person name="Yoshimura Y."/>
        </authorList>
    </citation>
    <scope>NUCLEOTIDE SEQUENCE [LARGE SCALE GENOMIC DNA]</scope>
    <source>
        <strain evidence="2 3">A121</strain>
    </source>
</reference>
<comment type="caution">
    <text evidence="2">The sequence shown here is derived from an EMBL/GenBank/DDBJ whole genome shotgun (WGS) entry which is preliminary data.</text>
</comment>
<dbReference type="AlphaFoldDB" id="A0A401USE7"/>
<proteinExistence type="predicted"/>
<dbReference type="Proteomes" id="UP000287872">
    <property type="component" value="Unassembled WGS sequence"/>
</dbReference>
<dbReference type="SUPFAM" id="SSF53850">
    <property type="entry name" value="Periplasmic binding protein-like II"/>
    <property type="match status" value="1"/>
</dbReference>